<sequence length="313" mass="32555">MVLSVRHTNNYSALGMRMMKKTLLALSLLGLTGSAVASPFYVDTGTNWDGGTTVTTDKACDTCTSSKNEITYAYQSVTTVTDTDANGIDAGDTVTTSGGLAVGAFGFNRVTGFNPGGGYLTNNDNGYGPTTPVTPGWQLSFSFTGLAGQIVQYTPNVSLELAYGPVGNFDLYYSTDNGLTTVNFMDIKVTGAASGSGGTLLAGVVDFTNVDALPVSMYNMFNSDGATCNGATGFYDIWLNCDGTGLPLMEIGFLADFNTNASQISITDNLDGTFTLTGNHDGSAVFNVPEPSTLALFGGTLLLLGAGARRRKA</sequence>
<dbReference type="Pfam" id="PF07589">
    <property type="entry name" value="PEP-CTERM"/>
    <property type="match status" value="1"/>
</dbReference>
<dbReference type="OrthoDB" id="6337169at2"/>
<proteinExistence type="predicted"/>
<organism evidence="3 4">
    <name type="scientific">Sedimenticola selenatireducens</name>
    <dbReference type="NCBI Taxonomy" id="191960"/>
    <lineage>
        <taxon>Bacteria</taxon>
        <taxon>Pseudomonadati</taxon>
        <taxon>Pseudomonadota</taxon>
        <taxon>Gammaproteobacteria</taxon>
        <taxon>Chromatiales</taxon>
        <taxon>Sedimenticolaceae</taxon>
        <taxon>Sedimenticola</taxon>
    </lineage>
</organism>
<evidence type="ECO:0000313" key="4">
    <source>
        <dbReference type="Proteomes" id="UP000316649"/>
    </source>
</evidence>
<feature type="domain" description="Ice-binding protein C-terminal" evidence="2">
    <location>
        <begin position="288"/>
        <end position="311"/>
    </location>
</feature>
<accession>A0A558DR94</accession>
<keyword evidence="1" id="KW-0732">Signal</keyword>
<keyword evidence="4" id="KW-1185">Reference proteome</keyword>
<gene>
    <name evidence="3" type="ORF">FHP88_12080</name>
</gene>
<dbReference type="AlphaFoldDB" id="A0A558DR94"/>
<dbReference type="EMBL" id="VMNH01000013">
    <property type="protein sequence ID" value="TVO73599.1"/>
    <property type="molecule type" value="Genomic_DNA"/>
</dbReference>
<dbReference type="Proteomes" id="UP000316649">
    <property type="component" value="Unassembled WGS sequence"/>
</dbReference>
<dbReference type="InterPro" id="IPR013424">
    <property type="entry name" value="Ice-binding_C"/>
</dbReference>
<name>A0A558DR94_9GAMM</name>
<dbReference type="NCBIfam" id="TIGR02595">
    <property type="entry name" value="PEP_CTERM"/>
    <property type="match status" value="1"/>
</dbReference>
<comment type="caution">
    <text evidence="3">The sequence shown here is derived from an EMBL/GenBank/DDBJ whole genome shotgun (WGS) entry which is preliminary data.</text>
</comment>
<evidence type="ECO:0000256" key="1">
    <source>
        <dbReference type="SAM" id="SignalP"/>
    </source>
</evidence>
<evidence type="ECO:0000313" key="3">
    <source>
        <dbReference type="EMBL" id="TVO73599.1"/>
    </source>
</evidence>
<reference evidence="3 4" key="1">
    <citation type="submission" date="2019-07" db="EMBL/GenBank/DDBJ databases">
        <title>The pathways for chlorine oxyanion respiration interact through the shared metabolite chlorate.</title>
        <authorList>
            <person name="Barnum T.P."/>
            <person name="Cheng Y."/>
            <person name="Hill K.A."/>
            <person name="Lucas L.N."/>
            <person name="Carlson H.K."/>
            <person name="Coates J.D."/>
        </authorList>
    </citation>
    <scope>NUCLEOTIDE SEQUENCE [LARGE SCALE GENOMIC DNA]</scope>
    <source>
        <strain evidence="3 4">BK-1</strain>
    </source>
</reference>
<protein>
    <submittedName>
        <fullName evidence="3">PEP-CTERM sorting domain-containing protein</fullName>
    </submittedName>
</protein>
<feature type="signal peptide" evidence="1">
    <location>
        <begin position="1"/>
        <end position="37"/>
    </location>
</feature>
<evidence type="ECO:0000259" key="2">
    <source>
        <dbReference type="Pfam" id="PF07589"/>
    </source>
</evidence>
<feature type="chain" id="PRO_5021862615" evidence="1">
    <location>
        <begin position="38"/>
        <end position="313"/>
    </location>
</feature>